<evidence type="ECO:0000256" key="3">
    <source>
        <dbReference type="ARBA" id="ARBA00017267"/>
    </source>
</evidence>
<dbReference type="InterPro" id="IPR024192">
    <property type="entry name" value="Fosfomycin_R_FomA-type"/>
</dbReference>
<evidence type="ECO:0000313" key="13">
    <source>
        <dbReference type="EMBL" id="OGE39330.1"/>
    </source>
</evidence>
<keyword evidence="8" id="KW-0414">Isoprene biosynthesis</keyword>
<evidence type="ECO:0000256" key="2">
    <source>
        <dbReference type="ARBA" id="ARBA00012908"/>
    </source>
</evidence>
<dbReference type="Pfam" id="PF00696">
    <property type="entry name" value="AA_kinase"/>
    <property type="match status" value="1"/>
</dbReference>
<keyword evidence="6" id="KW-0418">Kinase</keyword>
<evidence type="ECO:0000256" key="11">
    <source>
        <dbReference type="PIRSR" id="PIRSR016496-2"/>
    </source>
</evidence>
<dbReference type="InterPro" id="IPR001057">
    <property type="entry name" value="Glu/AcGlu_kinase"/>
</dbReference>
<organism evidence="13 14">
    <name type="scientific">Candidatus Daviesbacteria bacterium RIFCSPHIGHO2_12_FULL_37_11</name>
    <dbReference type="NCBI Taxonomy" id="1797777"/>
    <lineage>
        <taxon>Bacteria</taxon>
        <taxon>Candidatus Daviesiibacteriota</taxon>
    </lineage>
</organism>
<feature type="binding site" evidence="10">
    <location>
        <position position="52"/>
    </location>
    <ligand>
        <name>ATP</name>
        <dbReference type="ChEBI" id="CHEBI:30616"/>
    </ligand>
</feature>
<evidence type="ECO:0000256" key="8">
    <source>
        <dbReference type="ARBA" id="ARBA00023229"/>
    </source>
</evidence>
<comment type="similarity">
    <text evidence="1">Belongs to the isopentenyl phosphate kinase family.</text>
</comment>
<keyword evidence="4" id="KW-0808">Transferase</keyword>
<dbReference type="PRINTS" id="PR00474">
    <property type="entry name" value="GLU5KINASE"/>
</dbReference>
<keyword evidence="7 10" id="KW-0067">ATP-binding</keyword>
<evidence type="ECO:0000256" key="9">
    <source>
        <dbReference type="ARBA" id="ARBA00049063"/>
    </source>
</evidence>
<name>A0A1F5KEV3_9BACT</name>
<dbReference type="GO" id="GO:0005829">
    <property type="term" value="C:cytosol"/>
    <property type="evidence" value="ECO:0007669"/>
    <property type="project" value="TreeGrafter"/>
</dbReference>
<feature type="binding site" evidence="10">
    <location>
        <position position="224"/>
    </location>
    <ligand>
        <name>ATP</name>
        <dbReference type="ChEBI" id="CHEBI:30616"/>
    </ligand>
</feature>
<dbReference type="PIRSF" id="PIRSF016496">
    <property type="entry name" value="Kin_FomA"/>
    <property type="match status" value="1"/>
</dbReference>
<accession>A0A1F5KEV3</accession>
<evidence type="ECO:0000256" key="10">
    <source>
        <dbReference type="PIRSR" id="PIRSR016496-1"/>
    </source>
</evidence>
<evidence type="ECO:0000256" key="5">
    <source>
        <dbReference type="ARBA" id="ARBA00022741"/>
    </source>
</evidence>
<dbReference type="EMBL" id="MFDE01000002">
    <property type="protein sequence ID" value="OGE39330.1"/>
    <property type="molecule type" value="Genomic_DNA"/>
</dbReference>
<evidence type="ECO:0000313" key="14">
    <source>
        <dbReference type="Proteomes" id="UP000176527"/>
    </source>
</evidence>
<feature type="domain" description="Aspartate/glutamate/uridylate kinase" evidence="12">
    <location>
        <begin position="3"/>
        <end position="234"/>
    </location>
</feature>
<dbReference type="NCBIfam" id="NF040647">
    <property type="entry name" value="IPPK_Arch"/>
    <property type="match status" value="1"/>
</dbReference>
<dbReference type="EC" id="2.7.4.26" evidence="2"/>
<dbReference type="PANTHER" id="PTHR43654:SF1">
    <property type="entry name" value="ISOPENTENYL PHOSPHATE KINASE"/>
    <property type="match status" value="1"/>
</dbReference>
<comment type="catalytic activity">
    <reaction evidence="9">
        <text>isopentenyl phosphate + ATP = isopentenyl diphosphate + ADP</text>
        <dbReference type="Rhea" id="RHEA:33963"/>
        <dbReference type="ChEBI" id="CHEBI:30616"/>
        <dbReference type="ChEBI" id="CHEBI:65078"/>
        <dbReference type="ChEBI" id="CHEBI:128769"/>
        <dbReference type="ChEBI" id="CHEBI:456216"/>
        <dbReference type="EC" id="2.7.4.26"/>
    </reaction>
</comment>
<sequence length="264" mass="28785">MSLIVIKLGGSVITHKESSTPKPRTKIIKSLAKEILSISKRGYKIILIHGGGSYGHNLAKKYNLIQGLKEKKSYEGFIKTVQSMNKLNSIIIDLLEKVVLPAVSLPPHSFITQTNGKLNDFDTSVIRNILELGIIPVLYGDPVIDTKIGCSILSGDSIATYLAKKLNAKKVIFLTDVDGIFDSNPKINKNAELIPLVNNQNITNVLKNLTSHNNFDVSGEMKGKILSIKENLPNKNAVIANGLKSNILTEILTQNTAGTKIFLG</sequence>
<dbReference type="GO" id="GO:0005524">
    <property type="term" value="F:ATP binding"/>
    <property type="evidence" value="ECO:0007669"/>
    <property type="project" value="UniProtKB-KW"/>
</dbReference>
<evidence type="ECO:0000259" key="12">
    <source>
        <dbReference type="Pfam" id="PF00696"/>
    </source>
</evidence>
<dbReference type="InterPro" id="IPR036393">
    <property type="entry name" value="AceGlu_kinase-like_sf"/>
</dbReference>
<feature type="site" description="Transition state stabilizer" evidence="11">
    <location>
        <position position="16"/>
    </location>
</feature>
<feature type="binding site" evidence="10">
    <location>
        <position position="56"/>
    </location>
    <ligand>
        <name>substrate</name>
    </ligand>
</feature>
<dbReference type="GO" id="GO:0016114">
    <property type="term" value="P:terpenoid biosynthetic process"/>
    <property type="evidence" value="ECO:0007669"/>
    <property type="project" value="TreeGrafter"/>
</dbReference>
<proteinExistence type="inferred from homology"/>
<comment type="caution">
    <text evidence="13">The sequence shown here is derived from an EMBL/GenBank/DDBJ whole genome shotgun (WGS) entry which is preliminary data.</text>
</comment>
<reference evidence="13 14" key="1">
    <citation type="journal article" date="2016" name="Nat. Commun.">
        <title>Thousands of microbial genomes shed light on interconnected biogeochemical processes in an aquifer system.</title>
        <authorList>
            <person name="Anantharaman K."/>
            <person name="Brown C.T."/>
            <person name="Hug L.A."/>
            <person name="Sharon I."/>
            <person name="Castelle C.J."/>
            <person name="Probst A.J."/>
            <person name="Thomas B.C."/>
            <person name="Singh A."/>
            <person name="Wilkins M.J."/>
            <person name="Karaoz U."/>
            <person name="Brodie E.L."/>
            <person name="Williams K.H."/>
            <person name="Hubbard S.S."/>
            <person name="Banfield J.F."/>
        </authorList>
    </citation>
    <scope>NUCLEOTIDE SEQUENCE [LARGE SCALE GENOMIC DNA]</scope>
</reference>
<dbReference type="InterPro" id="IPR001048">
    <property type="entry name" value="Asp/Glu/Uridylate_kinase"/>
</dbReference>
<feature type="binding site" evidence="10">
    <location>
        <position position="176"/>
    </location>
    <ligand>
        <name>ATP</name>
        <dbReference type="ChEBI" id="CHEBI:30616"/>
    </ligand>
</feature>
<protein>
    <recommendedName>
        <fullName evidence="3">Isopentenyl phosphate kinase</fullName>
        <ecNumber evidence="2">2.7.4.26</ecNumber>
    </recommendedName>
</protein>
<dbReference type="CDD" id="cd04241">
    <property type="entry name" value="AAK_FomA-like"/>
    <property type="match status" value="1"/>
</dbReference>
<dbReference type="AlphaFoldDB" id="A0A1F5KEV3"/>
<gene>
    <name evidence="13" type="ORF">A3F00_02625</name>
</gene>
<keyword evidence="5 10" id="KW-0547">Nucleotide-binding</keyword>
<evidence type="ECO:0000256" key="6">
    <source>
        <dbReference type="ARBA" id="ARBA00022777"/>
    </source>
</evidence>
<dbReference type="SUPFAM" id="SSF53633">
    <property type="entry name" value="Carbamate kinase-like"/>
    <property type="match status" value="1"/>
</dbReference>
<dbReference type="GO" id="GO:0102043">
    <property type="term" value="F:isopentenyl phosphate kinase activity"/>
    <property type="evidence" value="ECO:0007669"/>
    <property type="project" value="UniProtKB-EC"/>
</dbReference>
<dbReference type="Gene3D" id="3.40.1160.10">
    <property type="entry name" value="Acetylglutamate kinase-like"/>
    <property type="match status" value="1"/>
</dbReference>
<evidence type="ECO:0000256" key="7">
    <source>
        <dbReference type="ARBA" id="ARBA00022840"/>
    </source>
</evidence>
<dbReference type="GO" id="GO:0016301">
    <property type="term" value="F:kinase activity"/>
    <property type="evidence" value="ECO:0007669"/>
    <property type="project" value="UniProtKB-KW"/>
</dbReference>
<evidence type="ECO:0000256" key="4">
    <source>
        <dbReference type="ARBA" id="ARBA00022679"/>
    </source>
</evidence>
<dbReference type="Proteomes" id="UP000176527">
    <property type="component" value="Unassembled WGS sequence"/>
</dbReference>
<feature type="binding site" evidence="10">
    <location>
        <begin position="7"/>
        <end position="11"/>
    </location>
    <ligand>
        <name>ATP</name>
        <dbReference type="ChEBI" id="CHEBI:30616"/>
    </ligand>
</feature>
<feature type="binding site" evidence="10">
    <location>
        <position position="155"/>
    </location>
    <ligand>
        <name>substrate</name>
    </ligand>
</feature>
<evidence type="ECO:0000256" key="1">
    <source>
        <dbReference type="ARBA" id="ARBA00010540"/>
    </source>
</evidence>
<dbReference type="PANTHER" id="PTHR43654">
    <property type="entry name" value="GLUTAMATE 5-KINASE"/>
    <property type="match status" value="1"/>
</dbReference>
<feature type="binding site" evidence="10">
    <location>
        <position position="51"/>
    </location>
    <ligand>
        <name>substrate</name>
    </ligand>
</feature>